<feature type="domain" description="CRISPR-associated protein Cas6 C-terminal" evidence="1">
    <location>
        <begin position="9"/>
        <end position="43"/>
    </location>
</feature>
<dbReference type="EMBL" id="JAPTMY010000022">
    <property type="protein sequence ID" value="MCZ0858429.1"/>
    <property type="molecule type" value="Genomic_DNA"/>
</dbReference>
<protein>
    <recommendedName>
        <fullName evidence="1">CRISPR-associated protein Cas6 C-terminal domain-containing protein</fullName>
    </recommendedName>
</protein>
<name>A0ABT4I9K5_9ACTO</name>
<evidence type="ECO:0000259" key="1">
    <source>
        <dbReference type="Pfam" id="PF10040"/>
    </source>
</evidence>
<evidence type="ECO:0000313" key="3">
    <source>
        <dbReference type="Proteomes" id="UP001072034"/>
    </source>
</evidence>
<organism evidence="2 3">
    <name type="scientific">Actinomyces israelii</name>
    <dbReference type="NCBI Taxonomy" id="1659"/>
    <lineage>
        <taxon>Bacteria</taxon>
        <taxon>Bacillati</taxon>
        <taxon>Actinomycetota</taxon>
        <taxon>Actinomycetes</taxon>
        <taxon>Actinomycetales</taxon>
        <taxon>Actinomycetaceae</taxon>
        <taxon>Actinomyces</taxon>
    </lineage>
</organism>
<evidence type="ECO:0000313" key="2">
    <source>
        <dbReference type="EMBL" id="MCZ0858429.1"/>
    </source>
</evidence>
<accession>A0ABT4I9K5</accession>
<dbReference type="Proteomes" id="UP001072034">
    <property type="component" value="Unassembled WGS sequence"/>
</dbReference>
<dbReference type="RefSeq" id="WP_268917826.1">
    <property type="nucleotide sequence ID" value="NZ_JAPTMY010000022.1"/>
</dbReference>
<reference evidence="2" key="1">
    <citation type="submission" date="2022-10" db="EMBL/GenBank/DDBJ databases">
        <title>Genome sequence of Actinomyces israelii ATCC 10048.</title>
        <authorList>
            <person name="Watt R.M."/>
            <person name="Tong W.M."/>
        </authorList>
    </citation>
    <scope>NUCLEOTIDE SEQUENCE</scope>
    <source>
        <strain evidence="2">ATCC 10048</strain>
    </source>
</reference>
<dbReference type="Gene3D" id="3.30.70.1900">
    <property type="match status" value="1"/>
</dbReference>
<dbReference type="InterPro" id="IPR019267">
    <property type="entry name" value="CRISPR-assoc_Cas6_C"/>
</dbReference>
<sequence>MARTGELRVSGATGSAATAVFSRLMALAHYANVGSHAAFGMGVIDVVPDDGA</sequence>
<keyword evidence="3" id="KW-1185">Reference proteome</keyword>
<comment type="caution">
    <text evidence="2">The sequence shown here is derived from an EMBL/GenBank/DDBJ whole genome shotgun (WGS) entry which is preliminary data.</text>
</comment>
<dbReference type="Pfam" id="PF10040">
    <property type="entry name" value="CRISPR_Cas6"/>
    <property type="match status" value="1"/>
</dbReference>
<proteinExistence type="predicted"/>
<gene>
    <name evidence="2" type="ORF">OHJ16_10285</name>
</gene>